<organism evidence="1">
    <name type="scientific">Arundo donax</name>
    <name type="common">Giant reed</name>
    <name type="synonym">Donax arundinaceus</name>
    <dbReference type="NCBI Taxonomy" id="35708"/>
    <lineage>
        <taxon>Eukaryota</taxon>
        <taxon>Viridiplantae</taxon>
        <taxon>Streptophyta</taxon>
        <taxon>Embryophyta</taxon>
        <taxon>Tracheophyta</taxon>
        <taxon>Spermatophyta</taxon>
        <taxon>Magnoliopsida</taxon>
        <taxon>Liliopsida</taxon>
        <taxon>Poales</taxon>
        <taxon>Poaceae</taxon>
        <taxon>PACMAD clade</taxon>
        <taxon>Arundinoideae</taxon>
        <taxon>Arundineae</taxon>
        <taxon>Arundo</taxon>
    </lineage>
</organism>
<reference evidence="1" key="1">
    <citation type="submission" date="2014-09" db="EMBL/GenBank/DDBJ databases">
        <authorList>
            <person name="Magalhaes I.L.F."/>
            <person name="Oliveira U."/>
            <person name="Santos F.R."/>
            <person name="Vidigal T.H.D.A."/>
            <person name="Brescovit A.D."/>
            <person name="Santos A.J."/>
        </authorList>
    </citation>
    <scope>NUCLEOTIDE SEQUENCE</scope>
    <source>
        <tissue evidence="1">Shoot tissue taken approximately 20 cm above the soil surface</tissue>
    </source>
</reference>
<protein>
    <submittedName>
        <fullName evidence="1">Uncharacterized protein</fullName>
    </submittedName>
</protein>
<reference evidence="1" key="2">
    <citation type="journal article" date="2015" name="Data Brief">
        <title>Shoot transcriptome of the giant reed, Arundo donax.</title>
        <authorList>
            <person name="Barrero R.A."/>
            <person name="Guerrero F.D."/>
            <person name="Moolhuijzen P."/>
            <person name="Goolsby J.A."/>
            <person name="Tidwell J."/>
            <person name="Bellgard S.E."/>
            <person name="Bellgard M.I."/>
        </authorList>
    </citation>
    <scope>NUCLEOTIDE SEQUENCE</scope>
    <source>
        <tissue evidence="1">Shoot tissue taken approximately 20 cm above the soil surface</tissue>
    </source>
</reference>
<name>A0A0A9ERV7_ARUDO</name>
<dbReference type="EMBL" id="GBRH01194421">
    <property type="protein sequence ID" value="JAE03475.1"/>
    <property type="molecule type" value="Transcribed_RNA"/>
</dbReference>
<dbReference type="AlphaFoldDB" id="A0A0A9ERV7"/>
<evidence type="ECO:0000313" key="1">
    <source>
        <dbReference type="EMBL" id="JAE03475.1"/>
    </source>
</evidence>
<sequence>MIFENSIRSNARKANISRCKDTLWTPIIDLDEATRKSGMTDDGRSIAWIIWQTISNWYIPSAPATFAQYIAGTMAKPFSKT</sequence>
<proteinExistence type="predicted"/>
<accession>A0A0A9ERV7</accession>